<dbReference type="Proteomes" id="UP000234562">
    <property type="component" value="Chromosome"/>
</dbReference>
<organism evidence="1 2">
    <name type="scientific">Lactobacillus helveticus</name>
    <name type="common">Lactobacillus suntoryeus</name>
    <dbReference type="NCBI Taxonomy" id="1587"/>
    <lineage>
        <taxon>Bacteria</taxon>
        <taxon>Bacillati</taxon>
        <taxon>Bacillota</taxon>
        <taxon>Bacilli</taxon>
        <taxon>Lactobacillales</taxon>
        <taxon>Lactobacillaceae</taxon>
        <taxon>Lactobacillus</taxon>
    </lineage>
</organism>
<dbReference type="RefSeq" id="WP_101853759.1">
    <property type="nucleotide sequence ID" value="NZ_CP015496.1"/>
</dbReference>
<gene>
    <name evidence="1" type="ORF">Lh8105_02805</name>
</gene>
<evidence type="ECO:0000313" key="1">
    <source>
        <dbReference type="EMBL" id="AUI73850.1"/>
    </source>
</evidence>
<name>A0AAU8XSW1_LACHE</name>
<reference evidence="2" key="1">
    <citation type="submission" date="2016-05" db="EMBL/GenBank/DDBJ databases">
        <title>Genome sequence of Lactobacillus helveticus FAM8105.</title>
        <authorList>
            <person name="Ahrens C."/>
            <person name="Schmid M."/>
        </authorList>
    </citation>
    <scope>NUCLEOTIDE SEQUENCE [LARGE SCALE GENOMIC DNA]</scope>
    <source>
        <strain evidence="2">FAM8105</strain>
    </source>
</reference>
<sequence length="73" mass="8640">MAFYQAKPKDQVIKNLKKEGNELFQERINIDTILLNDTNISQRQLDYMRIKKSIMESLATIIDIQIKDLKENK</sequence>
<dbReference type="AlphaFoldDB" id="A0AAU8XSW1"/>
<dbReference type="EMBL" id="CP015496">
    <property type="protein sequence ID" value="AUI73850.1"/>
    <property type="molecule type" value="Genomic_DNA"/>
</dbReference>
<proteinExistence type="predicted"/>
<accession>A0AAU8XSW1</accession>
<evidence type="ECO:0000313" key="2">
    <source>
        <dbReference type="Proteomes" id="UP000234562"/>
    </source>
</evidence>
<protein>
    <submittedName>
        <fullName evidence="1">Uncharacterized protein</fullName>
    </submittedName>
</protein>